<dbReference type="Gene3D" id="1.25.40.10">
    <property type="entry name" value="Tetratricopeptide repeat domain"/>
    <property type="match status" value="1"/>
</dbReference>
<evidence type="ECO:0000313" key="4">
    <source>
        <dbReference type="Proteomes" id="UP000518300"/>
    </source>
</evidence>
<organism evidence="3 4">
    <name type="scientific">Pyxidicoccus fallax</name>
    <dbReference type="NCBI Taxonomy" id="394095"/>
    <lineage>
        <taxon>Bacteria</taxon>
        <taxon>Pseudomonadati</taxon>
        <taxon>Myxococcota</taxon>
        <taxon>Myxococcia</taxon>
        <taxon>Myxococcales</taxon>
        <taxon>Cystobacterineae</taxon>
        <taxon>Myxococcaceae</taxon>
        <taxon>Pyxidicoccus</taxon>
    </lineage>
</organism>
<accession>A0A848LN36</accession>
<dbReference type="Pfam" id="PF03704">
    <property type="entry name" value="BTAD"/>
    <property type="match status" value="1"/>
</dbReference>
<name>A0A848LN36_9BACT</name>
<dbReference type="InterPro" id="IPR005158">
    <property type="entry name" value="BTAD"/>
</dbReference>
<keyword evidence="4" id="KW-1185">Reference proteome</keyword>
<dbReference type="InterPro" id="IPR027417">
    <property type="entry name" value="P-loop_NTPase"/>
</dbReference>
<proteinExistence type="predicted"/>
<dbReference type="Pfam" id="PF13191">
    <property type="entry name" value="AAA_16"/>
    <property type="match status" value="1"/>
</dbReference>
<sequence length="705" mass="74942">MARTPSGPGPWHLRLLGPAPMLEGPSGQVSLQPRPLLLLAWLALEGPTARSRAAALLWPDSPARTARNNLVQLLRRLRAVAGDEVLVAGESVLAPAATLAVDVARVRDAARAGDSAEVVRHPGGLLEGLVPPDSPELERWLEGARLALETWRQRARADMLGRLEAEGDLRAAQGVAEGWLQQDPASEEAGRHLMRLLYLQGQRSAALEVYGVLRRALAQALDAQPLPETEALGRVIAQGAPLPARVPDGGRRPLAPGLLRPPVLAGRAAAWRALEEGWEAGQFLFLVGPAGVGKSRLATDFAESRGRWALLPGRVGDRDVPYSSLARSLRGWMAQRPHVALPGWVRRELLRILPELGEPGERPAPLVDEAGRLRFHDAAAEAMALLLEGCDVMVADDAHENDTASAAVGRYAYARHRARPSSTRSGLGTARWLVTTRPGPESGADWHPLMHAMVEAGEARLVELGPLDPDAVHALLEGLGLPGVERHAAPLAGYTGGNPLFVVETVKHLVETGAWEGGWPERLPPPGRVGPLLQRRLEQLTPRALALARVAALAGTAFSLEVAARVLEERPLPLGEAAAELEAAGVLRAEGFSHDLLREAVVAAVPPALGRMLHGRLAEVLAARRMAPVVVARHFMEAGLPGHAVPLLLRAAEADAEALLPIRAADLYARAAALLEAAGQGAEATTAREHEAACRRRAAAGPPRG</sequence>
<dbReference type="SUPFAM" id="SSF48452">
    <property type="entry name" value="TPR-like"/>
    <property type="match status" value="1"/>
</dbReference>
<evidence type="ECO:0000259" key="2">
    <source>
        <dbReference type="SMART" id="SM01043"/>
    </source>
</evidence>
<dbReference type="InterPro" id="IPR041664">
    <property type="entry name" value="AAA_16"/>
</dbReference>
<dbReference type="SMART" id="SM01043">
    <property type="entry name" value="BTAD"/>
    <property type="match status" value="1"/>
</dbReference>
<evidence type="ECO:0000256" key="1">
    <source>
        <dbReference type="SAM" id="MobiDB-lite"/>
    </source>
</evidence>
<feature type="domain" description="Bacterial transcriptional activator" evidence="2">
    <location>
        <begin position="101"/>
        <end position="237"/>
    </location>
</feature>
<dbReference type="SUPFAM" id="SSF52540">
    <property type="entry name" value="P-loop containing nucleoside triphosphate hydrolases"/>
    <property type="match status" value="1"/>
</dbReference>
<evidence type="ECO:0000313" key="3">
    <source>
        <dbReference type="EMBL" id="NMO19228.1"/>
    </source>
</evidence>
<comment type="caution">
    <text evidence="3">The sequence shown here is derived from an EMBL/GenBank/DDBJ whole genome shotgun (WGS) entry which is preliminary data.</text>
</comment>
<dbReference type="PANTHER" id="PTHR35807">
    <property type="entry name" value="TRANSCRIPTIONAL REGULATOR REDD-RELATED"/>
    <property type="match status" value="1"/>
</dbReference>
<feature type="region of interest" description="Disordered" evidence="1">
    <location>
        <begin position="685"/>
        <end position="705"/>
    </location>
</feature>
<gene>
    <name evidence="3" type="ORF">HG543_30810</name>
</gene>
<protein>
    <submittedName>
        <fullName evidence="3">AAA family ATPase</fullName>
    </submittedName>
</protein>
<dbReference type="InterPro" id="IPR011990">
    <property type="entry name" value="TPR-like_helical_dom_sf"/>
</dbReference>
<dbReference type="Proteomes" id="UP000518300">
    <property type="component" value="Unassembled WGS sequence"/>
</dbReference>
<dbReference type="EMBL" id="JABBJJ010000174">
    <property type="protein sequence ID" value="NMO19228.1"/>
    <property type="molecule type" value="Genomic_DNA"/>
</dbReference>
<dbReference type="RefSeq" id="WP_169348481.1">
    <property type="nucleotide sequence ID" value="NZ_JABBJJ010000174.1"/>
</dbReference>
<dbReference type="AlphaFoldDB" id="A0A848LN36"/>
<dbReference type="InterPro" id="IPR051677">
    <property type="entry name" value="AfsR-DnrI-RedD_regulator"/>
</dbReference>
<reference evidence="3 4" key="1">
    <citation type="submission" date="2020-04" db="EMBL/GenBank/DDBJ databases">
        <title>Draft genome of Pyxidicoccus fallax type strain.</title>
        <authorList>
            <person name="Whitworth D.E."/>
        </authorList>
    </citation>
    <scope>NUCLEOTIDE SEQUENCE [LARGE SCALE GENOMIC DNA]</scope>
    <source>
        <strain evidence="3 4">DSM 14698</strain>
    </source>
</reference>